<sequence length="362" mass="37572">MTASDGTEVGSGRSSGAAGRLSTHVDLEAALSDALESTDAAAFVHVGTARDPRIRYLLSETDDSTYAVAYDGDEWLVRTSAESGHPADRLAGALASEGTVLTPAQIPHDAALYLENQGFELASTDALERARATKTSAERERIEAAQQVARAGIQRGAELLATATTEDDSLVVDGEPLTVDHLRIAIDEAMVAAGGFPAGNTAIESVSGSQLRPGEPIVVTVAPREPGGYHGSLARTFVADGDGGRERRTHVGMTQAFRSTQAMLTADTESVTAVEADLEAEIRAFGEDGPLETNVAGIGVEPAERPIAGADDVAPGSVVRIDVTVSVGDGSLRIADLLAKDDDGVEWLAAPSRSLSPAMMLE</sequence>
<protein>
    <submittedName>
        <fullName evidence="1">Xaa-Pro aminopeptidase</fullName>
    </submittedName>
</protein>
<dbReference type="EMBL" id="FNLC01000005">
    <property type="protein sequence ID" value="SDR40400.1"/>
    <property type="molecule type" value="Genomic_DNA"/>
</dbReference>
<reference evidence="2" key="1">
    <citation type="submission" date="2016-10" db="EMBL/GenBank/DDBJ databases">
        <authorList>
            <person name="Varghese N."/>
            <person name="Submissions S."/>
        </authorList>
    </citation>
    <scope>NUCLEOTIDE SEQUENCE [LARGE SCALE GENOMIC DNA]</scope>
    <source>
        <strain evidence="2">DSM 24767</strain>
    </source>
</reference>
<name>A0A1H1IS20_NATTX</name>
<dbReference type="GO" id="GO:0004177">
    <property type="term" value="F:aminopeptidase activity"/>
    <property type="evidence" value="ECO:0007669"/>
    <property type="project" value="UniProtKB-KW"/>
</dbReference>
<evidence type="ECO:0000313" key="2">
    <source>
        <dbReference type="Proteomes" id="UP000198848"/>
    </source>
</evidence>
<dbReference type="OrthoDB" id="200535at2157"/>
<dbReference type="InterPro" id="IPR050659">
    <property type="entry name" value="Peptidase_M24B"/>
</dbReference>
<accession>A0A1H1IS20</accession>
<proteinExistence type="predicted"/>
<dbReference type="PANTHER" id="PTHR46112:SF2">
    <property type="entry name" value="XAA-PRO AMINOPEPTIDASE P-RELATED"/>
    <property type="match status" value="1"/>
</dbReference>
<dbReference type="STRING" id="1095778.SAMN04489842_3765"/>
<keyword evidence="1" id="KW-0645">Protease</keyword>
<organism evidence="1 2">
    <name type="scientific">Natronobacterium texcoconense</name>
    <dbReference type="NCBI Taxonomy" id="1095778"/>
    <lineage>
        <taxon>Archaea</taxon>
        <taxon>Methanobacteriati</taxon>
        <taxon>Methanobacteriota</taxon>
        <taxon>Stenosarchaea group</taxon>
        <taxon>Halobacteria</taxon>
        <taxon>Halobacteriales</taxon>
        <taxon>Natrialbaceae</taxon>
        <taxon>Natronobacterium</taxon>
    </lineage>
</organism>
<dbReference type="AlphaFoldDB" id="A0A1H1IS20"/>
<keyword evidence="1" id="KW-0378">Hydrolase</keyword>
<dbReference type="Proteomes" id="UP000198848">
    <property type="component" value="Unassembled WGS sequence"/>
</dbReference>
<gene>
    <name evidence="1" type="ORF">SAMN04489842_3765</name>
</gene>
<dbReference type="RefSeq" id="WP_090385260.1">
    <property type="nucleotide sequence ID" value="NZ_FNLC01000005.1"/>
</dbReference>
<keyword evidence="2" id="KW-1185">Reference proteome</keyword>
<evidence type="ECO:0000313" key="1">
    <source>
        <dbReference type="EMBL" id="SDR40400.1"/>
    </source>
</evidence>
<dbReference type="Gene3D" id="3.90.230.10">
    <property type="entry name" value="Creatinase/methionine aminopeptidase superfamily"/>
    <property type="match status" value="1"/>
</dbReference>
<dbReference type="InterPro" id="IPR036005">
    <property type="entry name" value="Creatinase/aminopeptidase-like"/>
</dbReference>
<dbReference type="SUPFAM" id="SSF55920">
    <property type="entry name" value="Creatinase/aminopeptidase"/>
    <property type="match status" value="1"/>
</dbReference>
<keyword evidence="1" id="KW-0031">Aminopeptidase</keyword>
<dbReference type="PANTHER" id="PTHR46112">
    <property type="entry name" value="AMINOPEPTIDASE"/>
    <property type="match status" value="1"/>
</dbReference>